<evidence type="ECO:0000313" key="2">
    <source>
        <dbReference type="Proteomes" id="UP001646157"/>
    </source>
</evidence>
<dbReference type="InterPro" id="IPR043519">
    <property type="entry name" value="NT_sf"/>
</dbReference>
<sequence length="259" mass="30312">MITKQLILTKLQKSLIENPNINAMWLEGSDGTGSADNYSDLDIVMDVVDGFEADSFHLIEKTLQEIGPLDLNSEESYQPLLKYKVYHLQGTPEFLFLDVTIQSESRRFKFTIENDSEVPYVLFDKKGIIQYQSLDKNSLHQQLIKRLISLENTMKQKARAEKYIARGKFMEAFGYYQKFVLEPLVELLRINYKPINHDYYIVSISKHLPKDVCVELEGLFKNSSLDELKENICKAYEWFYRELPKVREKLNRSVRMKGC</sequence>
<dbReference type="SUPFAM" id="SSF81301">
    <property type="entry name" value="Nucleotidyltransferase"/>
    <property type="match status" value="1"/>
</dbReference>
<dbReference type="Gene3D" id="3.30.460.10">
    <property type="entry name" value="Beta Polymerase, domain 2"/>
    <property type="match status" value="1"/>
</dbReference>
<reference evidence="1 2" key="1">
    <citation type="submission" date="2021-01" db="EMBL/GenBank/DDBJ databases">
        <title>Genomic Encyclopedia of Type Strains, Phase IV (KMG-IV): sequencing the most valuable type-strain genomes for metagenomic binning, comparative biology and taxonomic classification.</title>
        <authorList>
            <person name="Goeker M."/>
        </authorList>
    </citation>
    <scope>NUCLEOTIDE SEQUENCE [LARGE SCALE GENOMIC DNA]</scope>
    <source>
        <strain evidence="1 2">DSM 24834</strain>
    </source>
</reference>
<proteinExistence type="predicted"/>
<evidence type="ECO:0000313" key="1">
    <source>
        <dbReference type="EMBL" id="MBM7587687.1"/>
    </source>
</evidence>
<name>A0ABS2NII6_9BACI</name>
<dbReference type="EMBL" id="JAFBDZ010000005">
    <property type="protein sequence ID" value="MBM7587687.1"/>
    <property type="molecule type" value="Genomic_DNA"/>
</dbReference>
<dbReference type="RefSeq" id="WP_205174857.1">
    <property type="nucleotide sequence ID" value="NZ_JAFBDZ010000005.1"/>
</dbReference>
<gene>
    <name evidence="1" type="ORF">JOC86_004261</name>
</gene>
<protein>
    <submittedName>
        <fullName evidence="1">Nucleotidyltransferase</fullName>
    </submittedName>
</protein>
<dbReference type="Proteomes" id="UP001646157">
    <property type="component" value="Unassembled WGS sequence"/>
</dbReference>
<organism evidence="1 2">
    <name type="scientific">Rossellomorea pakistanensis</name>
    <dbReference type="NCBI Taxonomy" id="992288"/>
    <lineage>
        <taxon>Bacteria</taxon>
        <taxon>Bacillati</taxon>
        <taxon>Bacillota</taxon>
        <taxon>Bacilli</taxon>
        <taxon>Bacillales</taxon>
        <taxon>Bacillaceae</taxon>
        <taxon>Rossellomorea</taxon>
    </lineage>
</organism>
<accession>A0ABS2NII6</accession>
<comment type="caution">
    <text evidence="1">The sequence shown here is derived from an EMBL/GenBank/DDBJ whole genome shotgun (WGS) entry which is preliminary data.</text>
</comment>
<keyword evidence="2" id="KW-1185">Reference proteome</keyword>